<evidence type="ECO:0000313" key="5">
    <source>
        <dbReference type="EMBL" id="CAH3019887.1"/>
    </source>
</evidence>
<feature type="domain" description="DDE Tnp4" evidence="4">
    <location>
        <begin position="104"/>
        <end position="247"/>
    </location>
</feature>
<accession>A0ABN8LUX7</accession>
<dbReference type="InterPro" id="IPR027806">
    <property type="entry name" value="HARBI1_dom"/>
</dbReference>
<keyword evidence="3" id="KW-0472">Membrane</keyword>
<gene>
    <name evidence="5" type="ORF">PEVE_00004628</name>
</gene>
<dbReference type="Pfam" id="PF13359">
    <property type="entry name" value="DDE_Tnp_4"/>
    <property type="match status" value="1"/>
</dbReference>
<dbReference type="Proteomes" id="UP001159427">
    <property type="component" value="Unassembled WGS sequence"/>
</dbReference>
<comment type="caution">
    <text evidence="5">The sequence shown here is derived from an EMBL/GenBank/DDBJ whole genome shotgun (WGS) entry which is preliminary data.</text>
</comment>
<evidence type="ECO:0000256" key="2">
    <source>
        <dbReference type="ARBA" id="ARBA00022723"/>
    </source>
</evidence>
<evidence type="ECO:0000259" key="4">
    <source>
        <dbReference type="Pfam" id="PF13359"/>
    </source>
</evidence>
<protein>
    <recommendedName>
        <fullName evidence="4">DDE Tnp4 domain-containing protein</fullName>
    </recommendedName>
</protein>
<organism evidence="5 6">
    <name type="scientific">Porites evermanni</name>
    <dbReference type="NCBI Taxonomy" id="104178"/>
    <lineage>
        <taxon>Eukaryota</taxon>
        <taxon>Metazoa</taxon>
        <taxon>Cnidaria</taxon>
        <taxon>Anthozoa</taxon>
        <taxon>Hexacorallia</taxon>
        <taxon>Scleractinia</taxon>
        <taxon>Fungiina</taxon>
        <taxon>Poritidae</taxon>
        <taxon>Porites</taxon>
    </lineage>
</organism>
<feature type="transmembrane region" description="Helical" evidence="3">
    <location>
        <begin position="242"/>
        <end position="266"/>
    </location>
</feature>
<evidence type="ECO:0000256" key="1">
    <source>
        <dbReference type="ARBA" id="ARBA00001968"/>
    </source>
</evidence>
<comment type="cofactor">
    <cofactor evidence="1">
        <name>a divalent metal cation</name>
        <dbReference type="ChEBI" id="CHEBI:60240"/>
    </cofactor>
</comment>
<proteinExistence type="predicted"/>
<dbReference type="PANTHER" id="PTHR34615">
    <property type="entry name" value="PX DOMAIN-CONTAINING PROTEIN"/>
    <property type="match status" value="1"/>
</dbReference>
<name>A0ABN8LUX7_9CNID</name>
<keyword evidence="3" id="KW-1133">Transmembrane helix</keyword>
<evidence type="ECO:0000256" key="3">
    <source>
        <dbReference type="SAM" id="Phobius"/>
    </source>
</evidence>
<sequence length="285" mass="31456">IINANEFAILYDVNMSKNPLFPYDNYEEFSLDNFSEEECIAEFRVEKTDLPVLADALGIRPVFRCSQRSVFEGMEGLCILLKRLAYPYAIHQKGAALNNCWGFVDGTVRPICRPLQNQRIVYNGHKRVHALKFQSIVTPNGLIANLYGPSRNTIFVTLADSGVYNELATNSFDPAGHPLCLYGDPAYPLRVHLQAPFKNAVLAQQMTDFNNSMSAVRSSVAWLFSDVINDFKFLDFKKNLKIVVAASAVVVVVVVGSVAVVVAGTWKSSAVVASVAQLKATAHFS</sequence>
<feature type="non-terminal residue" evidence="5">
    <location>
        <position position="1"/>
    </location>
</feature>
<dbReference type="EMBL" id="CALNXI010000129">
    <property type="protein sequence ID" value="CAH3019887.1"/>
    <property type="molecule type" value="Genomic_DNA"/>
</dbReference>
<keyword evidence="3" id="KW-0812">Transmembrane</keyword>
<keyword evidence="6" id="KW-1185">Reference proteome</keyword>
<evidence type="ECO:0000313" key="6">
    <source>
        <dbReference type="Proteomes" id="UP001159427"/>
    </source>
</evidence>
<dbReference type="PANTHER" id="PTHR34615:SF1">
    <property type="entry name" value="PX DOMAIN-CONTAINING PROTEIN"/>
    <property type="match status" value="1"/>
</dbReference>
<reference evidence="5 6" key="1">
    <citation type="submission" date="2022-05" db="EMBL/GenBank/DDBJ databases">
        <authorList>
            <consortium name="Genoscope - CEA"/>
            <person name="William W."/>
        </authorList>
    </citation>
    <scope>NUCLEOTIDE SEQUENCE [LARGE SCALE GENOMIC DNA]</scope>
</reference>
<keyword evidence="2" id="KW-0479">Metal-binding</keyword>